<feature type="transmembrane region" description="Helical" evidence="1">
    <location>
        <begin position="6"/>
        <end position="24"/>
    </location>
</feature>
<evidence type="ECO:0008006" key="4">
    <source>
        <dbReference type="Google" id="ProtNLM"/>
    </source>
</evidence>
<evidence type="ECO:0000256" key="1">
    <source>
        <dbReference type="SAM" id="Phobius"/>
    </source>
</evidence>
<comment type="caution">
    <text evidence="2">The sequence shown here is derived from an EMBL/GenBank/DDBJ whole genome shotgun (WGS) entry which is preliminary data.</text>
</comment>
<dbReference type="Proteomes" id="UP000479526">
    <property type="component" value="Unassembled WGS sequence"/>
</dbReference>
<name>A0A7C9P1E5_9ACTN</name>
<organism evidence="2 3">
    <name type="scientific">Herbidospora solisilvae</name>
    <dbReference type="NCBI Taxonomy" id="2696284"/>
    <lineage>
        <taxon>Bacteria</taxon>
        <taxon>Bacillati</taxon>
        <taxon>Actinomycetota</taxon>
        <taxon>Actinomycetes</taxon>
        <taxon>Streptosporangiales</taxon>
        <taxon>Streptosporangiaceae</taxon>
        <taxon>Herbidospora</taxon>
    </lineage>
</organism>
<evidence type="ECO:0000313" key="3">
    <source>
        <dbReference type="Proteomes" id="UP000479526"/>
    </source>
</evidence>
<keyword evidence="1" id="KW-0812">Transmembrane</keyword>
<dbReference type="InterPro" id="IPR029057">
    <property type="entry name" value="PRTase-like"/>
</dbReference>
<keyword evidence="3" id="KW-1185">Reference proteome</keyword>
<proteinExistence type="predicted"/>
<protein>
    <recommendedName>
        <fullName evidence="4">Phosphoribosyltransferase domain-containing protein</fullName>
    </recommendedName>
</protein>
<gene>
    <name evidence="2" type="ORF">GT755_23265</name>
</gene>
<accession>A0A7C9P1E5</accession>
<sequence>MNEALGIFGVVTGIAGIALTIYYARKAERLNKMRKRLEWADIQTAASDLGQQIKRDISPVAVVTPGLPGATFANLISSDFAMQPPVYVGNRTWKDDPHNFVPTADSFVFDTKKWIVTIPKAVTRHENGVILIIDDFVMSGDFLDSLCSTLVQAGVPRERIRSAAITVTKVAIKNHKAPDYYWWIADNDEFFFPWGKAR</sequence>
<keyword evidence="1" id="KW-0472">Membrane</keyword>
<dbReference type="AlphaFoldDB" id="A0A7C9P1E5"/>
<dbReference type="RefSeq" id="WP_161481772.1">
    <property type="nucleotide sequence ID" value="NZ_WXEW01000007.1"/>
</dbReference>
<dbReference type="Gene3D" id="3.40.50.2020">
    <property type="match status" value="1"/>
</dbReference>
<keyword evidence="1" id="KW-1133">Transmembrane helix</keyword>
<dbReference type="EMBL" id="WXEW01000007">
    <property type="protein sequence ID" value="NAS24597.1"/>
    <property type="molecule type" value="Genomic_DNA"/>
</dbReference>
<dbReference type="SUPFAM" id="SSF53271">
    <property type="entry name" value="PRTase-like"/>
    <property type="match status" value="1"/>
</dbReference>
<evidence type="ECO:0000313" key="2">
    <source>
        <dbReference type="EMBL" id="NAS24597.1"/>
    </source>
</evidence>
<reference evidence="2 3" key="1">
    <citation type="submission" date="2020-01" db="EMBL/GenBank/DDBJ databases">
        <title>Herbidospora sp. NEAU-GS84 nov., a novel actinomycete isolated from soil.</title>
        <authorList>
            <person name="Han L."/>
        </authorList>
    </citation>
    <scope>NUCLEOTIDE SEQUENCE [LARGE SCALE GENOMIC DNA]</scope>
    <source>
        <strain evidence="2 3">NEAU-GS84</strain>
    </source>
</reference>